<protein>
    <submittedName>
        <fullName evidence="1">Uncharacterized protein</fullName>
    </submittedName>
</protein>
<organism evidence="1 2">
    <name type="scientific">Arachis hypogaea</name>
    <name type="common">Peanut</name>
    <dbReference type="NCBI Taxonomy" id="3818"/>
    <lineage>
        <taxon>Eukaryota</taxon>
        <taxon>Viridiplantae</taxon>
        <taxon>Streptophyta</taxon>
        <taxon>Embryophyta</taxon>
        <taxon>Tracheophyta</taxon>
        <taxon>Spermatophyta</taxon>
        <taxon>Magnoliopsida</taxon>
        <taxon>eudicotyledons</taxon>
        <taxon>Gunneridae</taxon>
        <taxon>Pentapetalae</taxon>
        <taxon>rosids</taxon>
        <taxon>fabids</taxon>
        <taxon>Fabales</taxon>
        <taxon>Fabaceae</taxon>
        <taxon>Papilionoideae</taxon>
        <taxon>50 kb inversion clade</taxon>
        <taxon>dalbergioids sensu lato</taxon>
        <taxon>Dalbergieae</taxon>
        <taxon>Pterocarpus clade</taxon>
        <taxon>Arachis</taxon>
    </lineage>
</organism>
<evidence type="ECO:0000313" key="2">
    <source>
        <dbReference type="Proteomes" id="UP000289738"/>
    </source>
</evidence>
<reference evidence="1 2" key="1">
    <citation type="submission" date="2019-01" db="EMBL/GenBank/DDBJ databases">
        <title>Sequencing of cultivated peanut Arachis hypogaea provides insights into genome evolution and oil improvement.</title>
        <authorList>
            <person name="Chen X."/>
        </authorList>
    </citation>
    <scope>NUCLEOTIDE SEQUENCE [LARGE SCALE GENOMIC DNA]</scope>
    <source>
        <strain evidence="2">cv. Fuhuasheng</strain>
        <tissue evidence="1">Leaves</tissue>
    </source>
</reference>
<evidence type="ECO:0000313" key="1">
    <source>
        <dbReference type="EMBL" id="RYR08572.1"/>
    </source>
</evidence>
<accession>A0A444Z316</accession>
<dbReference type="EMBL" id="SDMP01000015">
    <property type="protein sequence ID" value="RYR08572.1"/>
    <property type="molecule type" value="Genomic_DNA"/>
</dbReference>
<comment type="caution">
    <text evidence="1">The sequence shown here is derived from an EMBL/GenBank/DDBJ whole genome shotgun (WGS) entry which is preliminary data.</text>
</comment>
<sequence length="130" mass="15015">MQCAGNIVVHRFDRRKEVFEVHKMPTGRLILHDKNAIVGIFKWSNFHVAILLRVVLTSTSIGRCMSVMCTRCRRFARSTEFMGDTTTWPDYPGLTMIANPALRRMSKGRPKSTRYLNEMDSRKICVVHGR</sequence>
<dbReference type="AlphaFoldDB" id="A0A444Z316"/>
<keyword evidence="2" id="KW-1185">Reference proteome</keyword>
<gene>
    <name evidence="1" type="ORF">Ahy_B05g076314</name>
</gene>
<dbReference type="Proteomes" id="UP000289738">
    <property type="component" value="Chromosome B05"/>
</dbReference>
<proteinExistence type="predicted"/>
<name>A0A444Z316_ARAHY</name>